<proteinExistence type="predicted"/>
<dbReference type="Proteomes" id="UP000003586">
    <property type="component" value="Chromosome"/>
</dbReference>
<evidence type="ECO:0000313" key="2">
    <source>
        <dbReference type="Proteomes" id="UP000003586"/>
    </source>
</evidence>
<reference evidence="1 2" key="1">
    <citation type="submission" date="2013-12" db="EMBL/GenBank/DDBJ databases">
        <authorList>
            <consortium name="DOE Joint Genome Institute"/>
            <person name="Eisen J."/>
            <person name="Huntemann M."/>
            <person name="Han J."/>
            <person name="Chen A."/>
            <person name="Kyrpides N."/>
            <person name="Mavromatis K."/>
            <person name="Markowitz V."/>
            <person name="Palaniappan K."/>
            <person name="Ivanova N."/>
            <person name="Schaumberg A."/>
            <person name="Pati A."/>
            <person name="Liolios K."/>
            <person name="Nordberg H.P."/>
            <person name="Cantor M.N."/>
            <person name="Hua S.X."/>
            <person name="Woyke T."/>
        </authorList>
    </citation>
    <scope>NUCLEOTIDE SEQUENCE [LARGE SCALE GENOMIC DNA]</scope>
    <source>
        <strain evidence="2">DSM 19437</strain>
    </source>
</reference>
<dbReference type="KEGG" id="nso:NIASO_09470"/>
<keyword evidence="2" id="KW-1185">Reference proteome</keyword>
<dbReference type="STRING" id="929713.NIASO_09470"/>
<dbReference type="AlphaFoldDB" id="W0F3C2"/>
<protein>
    <submittedName>
        <fullName evidence="1">Uncharacterized protein</fullName>
    </submittedName>
</protein>
<sequence>MNDNMSLNKIDLSASLVARLYPRSLSLSTDGIETAAPQVSQPLMEDTGVIEESSAPLLQKTSPDWKSLGGNNKNITVVVDYATDLHLPDVAFEFLSQMLNACKLGPNDVAIINRSNYRETGYQELLEHFESKTVLLFGVTASGFGFPFETPFYQVQNFSGYTVMHAPTLDALKDDKPAKMQLWTAFKKIFNL</sequence>
<accession>W0F3C2</accession>
<dbReference type="HOGENOM" id="CLU_1607910_0_0_10"/>
<evidence type="ECO:0000313" key="1">
    <source>
        <dbReference type="EMBL" id="AHF17540.1"/>
    </source>
</evidence>
<gene>
    <name evidence="1" type="ORF">NIASO_09470</name>
</gene>
<name>W0F3C2_9BACT</name>
<dbReference type="eggNOG" id="ENOG5033B95">
    <property type="taxonomic scope" value="Bacteria"/>
</dbReference>
<dbReference type="EMBL" id="CP007035">
    <property type="protein sequence ID" value="AHF17540.1"/>
    <property type="molecule type" value="Genomic_DNA"/>
</dbReference>
<organism evidence="1 2">
    <name type="scientific">Niabella soli DSM 19437</name>
    <dbReference type="NCBI Taxonomy" id="929713"/>
    <lineage>
        <taxon>Bacteria</taxon>
        <taxon>Pseudomonadati</taxon>
        <taxon>Bacteroidota</taxon>
        <taxon>Chitinophagia</taxon>
        <taxon>Chitinophagales</taxon>
        <taxon>Chitinophagaceae</taxon>
        <taxon>Niabella</taxon>
    </lineage>
</organism>